<feature type="domain" description="Helix-turn-helix" evidence="2">
    <location>
        <begin position="14"/>
        <end position="60"/>
    </location>
</feature>
<name>A0A542ZDY9_RARFA</name>
<comment type="caution">
    <text evidence="3">The sequence shown here is derived from an EMBL/GenBank/DDBJ whole genome shotgun (WGS) entry which is preliminary data.</text>
</comment>
<dbReference type="InterPro" id="IPR041657">
    <property type="entry name" value="HTH_17"/>
</dbReference>
<sequence length="91" mass="9734">MSAGLVVVPAAAEFLTVAEAAAVARCHTVTMRRRVESGEVHATQRVKGGRWTIARVCLEEQLLSGACSHQRPRRSGNVVDLAARRRAGGGR</sequence>
<evidence type="ECO:0000259" key="2">
    <source>
        <dbReference type="Pfam" id="PF12728"/>
    </source>
</evidence>
<dbReference type="EMBL" id="VFOS01000003">
    <property type="protein sequence ID" value="TQL58556.1"/>
    <property type="molecule type" value="Genomic_DNA"/>
</dbReference>
<dbReference type="Pfam" id="PF12728">
    <property type="entry name" value="HTH_17"/>
    <property type="match status" value="1"/>
</dbReference>
<gene>
    <name evidence="3" type="ORF">FB461_1971</name>
</gene>
<keyword evidence="4" id="KW-1185">Reference proteome</keyword>
<dbReference type="AlphaFoldDB" id="A0A542ZDY9"/>
<protein>
    <submittedName>
        <fullName evidence="3">Helix-turn-helix protein</fullName>
    </submittedName>
</protein>
<evidence type="ECO:0000256" key="1">
    <source>
        <dbReference type="SAM" id="MobiDB-lite"/>
    </source>
</evidence>
<accession>A0A542ZDY9</accession>
<feature type="region of interest" description="Disordered" evidence="1">
    <location>
        <begin position="69"/>
        <end position="91"/>
    </location>
</feature>
<reference evidence="3 4" key="1">
    <citation type="submission" date="2019-06" db="EMBL/GenBank/DDBJ databases">
        <title>Sequencing the genomes of 1000 actinobacteria strains.</title>
        <authorList>
            <person name="Klenk H.-P."/>
        </authorList>
    </citation>
    <scope>NUCLEOTIDE SEQUENCE [LARGE SCALE GENOMIC DNA]</scope>
    <source>
        <strain evidence="3 4">DSM 4813</strain>
    </source>
</reference>
<evidence type="ECO:0000313" key="4">
    <source>
        <dbReference type="Proteomes" id="UP000315389"/>
    </source>
</evidence>
<organism evidence="3 4">
    <name type="scientific">Rarobacter faecitabidus</name>
    <dbReference type="NCBI Taxonomy" id="13243"/>
    <lineage>
        <taxon>Bacteria</taxon>
        <taxon>Bacillati</taxon>
        <taxon>Actinomycetota</taxon>
        <taxon>Actinomycetes</taxon>
        <taxon>Micrococcales</taxon>
        <taxon>Rarobacteraceae</taxon>
        <taxon>Rarobacter</taxon>
    </lineage>
</organism>
<proteinExistence type="predicted"/>
<dbReference type="Proteomes" id="UP000315389">
    <property type="component" value="Unassembled WGS sequence"/>
</dbReference>
<evidence type="ECO:0000313" key="3">
    <source>
        <dbReference type="EMBL" id="TQL58556.1"/>
    </source>
</evidence>